<dbReference type="EMBL" id="CP069483">
    <property type="protein sequence ID" value="QRO79210.1"/>
    <property type="molecule type" value="Genomic_DNA"/>
</dbReference>
<keyword evidence="2" id="KW-0288">FMN</keyword>
<keyword evidence="5" id="KW-0503">Monooxygenase</keyword>
<dbReference type="GO" id="GO:0018580">
    <property type="term" value="F:nitronate monooxygenase activity"/>
    <property type="evidence" value="ECO:0007669"/>
    <property type="project" value="InterPro"/>
</dbReference>
<organism evidence="5 6">
    <name type="scientific">Burkholderia dolosa</name>
    <dbReference type="NCBI Taxonomy" id="152500"/>
    <lineage>
        <taxon>Bacteria</taxon>
        <taxon>Pseudomonadati</taxon>
        <taxon>Pseudomonadota</taxon>
        <taxon>Betaproteobacteria</taxon>
        <taxon>Burkholderiales</taxon>
        <taxon>Burkholderiaceae</taxon>
        <taxon>Burkholderia</taxon>
        <taxon>Burkholderia cepacia complex</taxon>
    </lineage>
</organism>
<proteinExistence type="predicted"/>
<evidence type="ECO:0000256" key="3">
    <source>
        <dbReference type="ARBA" id="ARBA00023002"/>
    </source>
</evidence>
<dbReference type="CDD" id="cd04730">
    <property type="entry name" value="NPD_like"/>
    <property type="match status" value="1"/>
</dbReference>
<dbReference type="GeneID" id="93129053"/>
<keyword evidence="1" id="KW-0285">Flavoprotein</keyword>
<dbReference type="Pfam" id="PF19825">
    <property type="entry name" value="DUF6306"/>
    <property type="match status" value="1"/>
</dbReference>
<dbReference type="SUPFAM" id="SSF51412">
    <property type="entry name" value="Inosine monophosphate dehydrogenase (IMPDH)"/>
    <property type="match status" value="1"/>
</dbReference>
<dbReference type="InterPro" id="IPR004136">
    <property type="entry name" value="NMO"/>
</dbReference>
<keyword evidence="3" id="KW-0560">Oxidoreductase</keyword>
<keyword evidence="6" id="KW-1185">Reference proteome</keyword>
<dbReference type="Proteomes" id="UP000625568">
    <property type="component" value="Chromosome 2"/>
</dbReference>
<evidence type="ECO:0000313" key="5">
    <source>
        <dbReference type="EMBL" id="QRO79210.1"/>
    </source>
</evidence>
<reference evidence="5 6" key="1">
    <citation type="submission" date="2021-02" db="EMBL/GenBank/DDBJ databases">
        <title>FDA dAtabase for Regulatory Grade micrObial Sequences (FDA-ARGOS): Supporting development and validation of Infectious Disease Dx tests.</title>
        <authorList>
            <person name="Minogue T."/>
            <person name="Wolcott M."/>
            <person name="Wasieloski L."/>
            <person name="Aguilar W."/>
            <person name="Moore D."/>
            <person name="Jaissle J."/>
            <person name="Tallon L."/>
            <person name="Sadzewicz L."/>
            <person name="Zhao X."/>
            <person name="Boylan J."/>
            <person name="Ott S."/>
            <person name="Bowen H."/>
            <person name="Vavikolanu K."/>
            <person name="Mehta A."/>
            <person name="Aluvathingal J."/>
            <person name="Nadendla S."/>
            <person name="Yan Y."/>
            <person name="Sichtig H."/>
        </authorList>
    </citation>
    <scope>NUCLEOTIDE SEQUENCE [LARGE SCALE GENOMIC DNA]</scope>
    <source>
        <strain evidence="5 6">FDAARGOS_1272</strain>
    </source>
</reference>
<dbReference type="AlphaFoldDB" id="A0A892IEE7"/>
<evidence type="ECO:0000313" key="6">
    <source>
        <dbReference type="Proteomes" id="UP000625568"/>
    </source>
</evidence>
<sequence length="493" mass="52111">MSNPTHRDAAEARAARLLHRPVCDLFGCTWPIVLAGMGGVARSELVSAVTLAGGFGFLGMVREPAALIRREVARVRAATDRPFGVNLIPAATPPDLLDAQLDACIELRVPFVALFWDVMPAVVGRLRDAGVRVVHQVGSLDDARAADAAGADALIAQGCEAGGHVRGDRPLAALLRDVVGAVRAPVLAAGGIVDGAGVAAAMALGAQGAVLGTAFIATHESFAHPYHKQRIVDARDGDTLLTDVFHINWPRGAKVRVLPSSVTRGERGDPFGAERIAIGDDEGRPIYLFSTDSPLRTTTGDFDAMALYAGTGAGRIRAIEPAADVVRRIAFDAAAILETGAATRASGVVDERRAALLAALDELLEAERAGARVASETAAEIDDDPALHRLIAHIRRDEAHWCSVLVDAIRTLGATPTRATGAFYEKAMAIADLAERMAFLNRGQRWVVRKLQALLPTLTEPDIHHALSLMLVAHEKNIGAVDVRLRDSGRGAV</sequence>
<dbReference type="PANTHER" id="PTHR32332:SF20">
    <property type="entry name" value="2-NITROPROPANE DIOXYGENASE-LIKE PROTEIN"/>
    <property type="match status" value="1"/>
</dbReference>
<evidence type="ECO:0000256" key="1">
    <source>
        <dbReference type="ARBA" id="ARBA00022630"/>
    </source>
</evidence>
<dbReference type="Gene3D" id="3.20.20.70">
    <property type="entry name" value="Aldolase class I"/>
    <property type="match status" value="1"/>
</dbReference>
<name>A0A892IEE7_9BURK</name>
<protein>
    <submittedName>
        <fullName evidence="5">Nitronate monooxygenase</fullName>
    </submittedName>
</protein>
<feature type="domain" description="DUF6306" evidence="4">
    <location>
        <begin position="356"/>
        <end position="479"/>
    </location>
</feature>
<dbReference type="InterPro" id="IPR013785">
    <property type="entry name" value="Aldolase_TIM"/>
</dbReference>
<evidence type="ECO:0000259" key="4">
    <source>
        <dbReference type="Pfam" id="PF19825"/>
    </source>
</evidence>
<dbReference type="Pfam" id="PF03060">
    <property type="entry name" value="NMO"/>
    <property type="match status" value="1"/>
</dbReference>
<accession>A0A892IEE7</accession>
<evidence type="ECO:0000256" key="2">
    <source>
        <dbReference type="ARBA" id="ARBA00022643"/>
    </source>
</evidence>
<dbReference type="InterPro" id="IPR046273">
    <property type="entry name" value="DUF6306"/>
</dbReference>
<dbReference type="PANTHER" id="PTHR32332">
    <property type="entry name" value="2-NITROPROPANE DIOXYGENASE"/>
    <property type="match status" value="1"/>
</dbReference>
<dbReference type="RefSeq" id="WP_045552284.1">
    <property type="nucleotide sequence ID" value="NZ_CABVPR010000001.1"/>
</dbReference>
<gene>
    <name evidence="5" type="ORF">I6K02_21860</name>
</gene>